<dbReference type="RefSeq" id="WP_274692396.1">
    <property type="nucleotide sequence ID" value="NZ_JAPMOU010000152.1"/>
</dbReference>
<reference evidence="6 7" key="1">
    <citation type="submission" date="2022-11" db="EMBL/GenBank/DDBJ databases">
        <title>Spartinivicinus poritis sp. nov., isolated from scleractinian coral Porites lutea.</title>
        <authorList>
            <person name="Zhang G."/>
            <person name="Cai L."/>
            <person name="Wei Q."/>
        </authorList>
    </citation>
    <scope>NUCLEOTIDE SEQUENCE [LARGE SCALE GENOMIC DNA]</scope>
    <source>
        <strain evidence="6 7">A2-2</strain>
    </source>
</reference>
<dbReference type="NCBIfam" id="NF033592">
    <property type="entry name" value="transpos_IS4_1"/>
    <property type="match status" value="1"/>
</dbReference>
<dbReference type="Proteomes" id="UP001528823">
    <property type="component" value="Unassembled WGS sequence"/>
</dbReference>
<comment type="caution">
    <text evidence="6">The sequence shown here is derived from an EMBL/GenBank/DDBJ whole genome shotgun (WGS) entry which is preliminary data.</text>
</comment>
<dbReference type="EMBL" id="JAPMOU010000152">
    <property type="protein sequence ID" value="MDE1466101.1"/>
    <property type="molecule type" value="Genomic_DNA"/>
</dbReference>
<dbReference type="InterPro" id="IPR002559">
    <property type="entry name" value="Transposase_11"/>
</dbReference>
<evidence type="ECO:0000259" key="5">
    <source>
        <dbReference type="Pfam" id="PF01609"/>
    </source>
</evidence>
<keyword evidence="2" id="KW-0815">Transposition</keyword>
<name>A0ABT5UIA6_9GAMM</name>
<dbReference type="PANTHER" id="PTHR33258:SF1">
    <property type="entry name" value="TRANSPOSASE INSL FOR INSERTION SEQUENCE ELEMENT IS186A-RELATED"/>
    <property type="match status" value="1"/>
</dbReference>
<evidence type="ECO:0000256" key="3">
    <source>
        <dbReference type="ARBA" id="ARBA00023125"/>
    </source>
</evidence>
<evidence type="ECO:0000313" key="6">
    <source>
        <dbReference type="EMBL" id="MDE1466101.1"/>
    </source>
</evidence>
<feature type="domain" description="Transposase IS4-like" evidence="5">
    <location>
        <begin position="154"/>
        <end position="371"/>
    </location>
</feature>
<comment type="similarity">
    <text evidence="1">Belongs to the transposase 11 family.</text>
</comment>
<keyword evidence="3" id="KW-0238">DNA-binding</keyword>
<keyword evidence="4" id="KW-0233">DNA recombination</keyword>
<protein>
    <submittedName>
        <fullName evidence="6">IS4 family transposase</fullName>
    </submittedName>
</protein>
<feature type="non-terminal residue" evidence="6">
    <location>
        <position position="1"/>
    </location>
</feature>
<organism evidence="6 7">
    <name type="scientific">Spartinivicinus poritis</name>
    <dbReference type="NCBI Taxonomy" id="2994640"/>
    <lineage>
        <taxon>Bacteria</taxon>
        <taxon>Pseudomonadati</taxon>
        <taxon>Pseudomonadota</taxon>
        <taxon>Gammaproteobacteria</taxon>
        <taxon>Oceanospirillales</taxon>
        <taxon>Zooshikellaceae</taxon>
        <taxon>Spartinivicinus</taxon>
    </lineage>
</organism>
<evidence type="ECO:0000256" key="4">
    <source>
        <dbReference type="ARBA" id="ARBA00023172"/>
    </source>
</evidence>
<dbReference type="InterPro" id="IPR047952">
    <property type="entry name" value="Transpos_IS4"/>
</dbReference>
<dbReference type="PANTHER" id="PTHR33258">
    <property type="entry name" value="TRANSPOSASE INSL FOR INSERTION SEQUENCE ELEMENT IS186A-RELATED"/>
    <property type="match status" value="1"/>
</dbReference>
<evidence type="ECO:0000313" key="7">
    <source>
        <dbReference type="Proteomes" id="UP001528823"/>
    </source>
</evidence>
<accession>A0ABT5UIA6</accession>
<proteinExistence type="inferred from homology"/>
<dbReference type="InterPro" id="IPR012337">
    <property type="entry name" value="RNaseH-like_sf"/>
</dbReference>
<dbReference type="Pfam" id="PF01609">
    <property type="entry name" value="DDE_Tnp_1"/>
    <property type="match status" value="1"/>
</dbReference>
<sequence length="481" mass="54186">NQIVTLDCNSSKIHRLSISQKGKQVHFSPILKRFMEKSPIPVMVQALLERVLSPEQLNAVFDRAVDKQYTRELLFSSLFDLMSLTVTKVFPTVNAAYQSSEVDIGVSLTSVYNKLNGLEPEVAATLIRDTAIEFKEIAKSLQGENKAWLPGYKIKVLDGNCIEATEHRLKVLRNTASAALPGKLLVIYTPENDIATDVIPCEDGHAQERSLLAQVREKINKNDVFIMDRNFCVLSHLSGIADQSAYFICRLHQQLPYETLGEPVIVGDSETGQIAEEWITIKGDQYKKRKWRLITVYLKKATRDGDKKISIITNLPESAAKASVVAIFYQKRWSIETMFQRLESYLHSEINTLAYPKAALFGFSVAVIAYNVLAVVKAALISVHGVDKIENEVSGYYIAGEISRTYEGMNVAVPPEDWTVFQSMSEQEFILILYKLAENVVLKKYKKHKRGPKKVKEKPKQIKIQPHISTARLLKAAKKSP</sequence>
<evidence type="ECO:0000256" key="2">
    <source>
        <dbReference type="ARBA" id="ARBA00022578"/>
    </source>
</evidence>
<gene>
    <name evidence="6" type="ORF">ORQ98_29535</name>
</gene>
<keyword evidence="7" id="KW-1185">Reference proteome</keyword>
<dbReference type="SUPFAM" id="SSF53098">
    <property type="entry name" value="Ribonuclease H-like"/>
    <property type="match status" value="1"/>
</dbReference>
<evidence type="ECO:0000256" key="1">
    <source>
        <dbReference type="ARBA" id="ARBA00010075"/>
    </source>
</evidence>